<comment type="caution">
    <text evidence="1">The sequence shown here is derived from an EMBL/GenBank/DDBJ whole genome shotgun (WGS) entry which is preliminary data.</text>
</comment>
<gene>
    <name evidence="1" type="ORF">ACFOGJ_08465</name>
</gene>
<dbReference type="EMBL" id="JBHRTR010000020">
    <property type="protein sequence ID" value="MFC3227258.1"/>
    <property type="molecule type" value="Genomic_DNA"/>
</dbReference>
<dbReference type="Proteomes" id="UP001595528">
    <property type="component" value="Unassembled WGS sequence"/>
</dbReference>
<sequence>MSVEDPINVSIAETRMLLAVEMLTRSLPPPPMMLCAPAVPVTENSVELAEKEI</sequence>
<accession>A0ABV7KXX1</accession>
<evidence type="ECO:0000313" key="2">
    <source>
        <dbReference type="Proteomes" id="UP001595528"/>
    </source>
</evidence>
<dbReference type="RefSeq" id="WP_379899420.1">
    <property type="nucleotide sequence ID" value="NZ_JBHRTR010000020.1"/>
</dbReference>
<name>A0ABV7KXX1_9PROT</name>
<reference evidence="2" key="1">
    <citation type="journal article" date="2019" name="Int. J. Syst. Evol. Microbiol.">
        <title>The Global Catalogue of Microorganisms (GCM) 10K type strain sequencing project: providing services to taxonomists for standard genome sequencing and annotation.</title>
        <authorList>
            <consortium name="The Broad Institute Genomics Platform"/>
            <consortium name="The Broad Institute Genome Sequencing Center for Infectious Disease"/>
            <person name="Wu L."/>
            <person name="Ma J."/>
        </authorList>
    </citation>
    <scope>NUCLEOTIDE SEQUENCE [LARGE SCALE GENOMIC DNA]</scope>
    <source>
        <strain evidence="2">KCTC 42964</strain>
    </source>
</reference>
<proteinExistence type="predicted"/>
<protein>
    <submittedName>
        <fullName evidence="1">Uncharacterized protein</fullName>
    </submittedName>
</protein>
<evidence type="ECO:0000313" key="1">
    <source>
        <dbReference type="EMBL" id="MFC3227258.1"/>
    </source>
</evidence>
<organism evidence="1 2">
    <name type="scientific">Marinibaculum pumilum</name>
    <dbReference type="NCBI Taxonomy" id="1766165"/>
    <lineage>
        <taxon>Bacteria</taxon>
        <taxon>Pseudomonadati</taxon>
        <taxon>Pseudomonadota</taxon>
        <taxon>Alphaproteobacteria</taxon>
        <taxon>Rhodospirillales</taxon>
        <taxon>Rhodospirillaceae</taxon>
        <taxon>Marinibaculum</taxon>
    </lineage>
</organism>
<keyword evidence="2" id="KW-1185">Reference proteome</keyword>